<name>A0ABT2RA04_9ENTR</name>
<dbReference type="Pfam" id="PF04829">
    <property type="entry name" value="PT-VENN"/>
    <property type="match status" value="1"/>
</dbReference>
<dbReference type="Pfam" id="PF05860">
    <property type="entry name" value="TPS"/>
    <property type="match status" value="1"/>
</dbReference>
<dbReference type="InterPro" id="IPR011050">
    <property type="entry name" value="Pectin_lyase_fold/virulence"/>
</dbReference>
<dbReference type="SUPFAM" id="SSF51126">
    <property type="entry name" value="Pectin lyase-like"/>
    <property type="match status" value="1"/>
</dbReference>
<dbReference type="NCBIfam" id="TIGR01731">
    <property type="entry name" value="fil_hemag_20aa"/>
    <property type="match status" value="21"/>
</dbReference>
<feature type="compositionally biased region" description="Polar residues" evidence="6">
    <location>
        <begin position="2473"/>
        <end position="2483"/>
    </location>
</feature>
<keyword evidence="2" id="KW-0800">Toxin</keyword>
<comment type="subcellular location">
    <subcellularLocation>
        <location evidence="1">Target cell</location>
        <location evidence="1">Target cell cytoplasm</location>
    </subcellularLocation>
</comment>
<dbReference type="RefSeq" id="WP_262661938.1">
    <property type="nucleotide sequence ID" value="NZ_JAMHKS010000070.1"/>
</dbReference>
<dbReference type="InterPro" id="IPR006914">
    <property type="entry name" value="VENN_dom"/>
</dbReference>
<protein>
    <submittedName>
        <fullName evidence="9">Hemagglutinin repeat-containing protein</fullName>
    </submittedName>
</protein>
<keyword evidence="4" id="KW-0843">Virulence</keyword>
<evidence type="ECO:0000313" key="10">
    <source>
        <dbReference type="Proteomes" id="UP001062027"/>
    </source>
</evidence>
<evidence type="ECO:0000256" key="6">
    <source>
        <dbReference type="SAM" id="MobiDB-lite"/>
    </source>
</evidence>
<feature type="region of interest" description="Disordered" evidence="6">
    <location>
        <begin position="2295"/>
        <end position="2314"/>
    </location>
</feature>
<feature type="region of interest" description="Disordered" evidence="6">
    <location>
        <begin position="2152"/>
        <end position="2171"/>
    </location>
</feature>
<feature type="region of interest" description="Disordered" evidence="6">
    <location>
        <begin position="2467"/>
        <end position="2517"/>
    </location>
</feature>
<feature type="signal peptide" evidence="7">
    <location>
        <begin position="1"/>
        <end position="31"/>
    </location>
</feature>
<feature type="region of interest" description="Disordered" evidence="6">
    <location>
        <begin position="2900"/>
        <end position="2964"/>
    </location>
</feature>
<feature type="compositionally biased region" description="Polar residues" evidence="6">
    <location>
        <begin position="344"/>
        <end position="362"/>
    </location>
</feature>
<dbReference type="InterPro" id="IPR008638">
    <property type="entry name" value="FhaB/CdiA-like_TPS"/>
</dbReference>
<feature type="chain" id="PRO_5046663536" evidence="7">
    <location>
        <begin position="32"/>
        <end position="3426"/>
    </location>
</feature>
<dbReference type="Gene3D" id="2.160.20.10">
    <property type="entry name" value="Single-stranded right-handed beta-helix, Pectin lyase-like"/>
    <property type="match status" value="1"/>
</dbReference>
<dbReference type="NCBIfam" id="TIGR01901">
    <property type="entry name" value="adhes_NPXG"/>
    <property type="match status" value="1"/>
</dbReference>
<evidence type="ECO:0000256" key="4">
    <source>
        <dbReference type="ARBA" id="ARBA00023026"/>
    </source>
</evidence>
<dbReference type="EMBL" id="JAMHKS010000070">
    <property type="protein sequence ID" value="MCU6677675.1"/>
    <property type="molecule type" value="Genomic_DNA"/>
</dbReference>
<evidence type="ECO:0000313" key="9">
    <source>
        <dbReference type="EMBL" id="MCU6677675.1"/>
    </source>
</evidence>
<feature type="region of interest" description="Disordered" evidence="6">
    <location>
        <begin position="344"/>
        <end position="368"/>
    </location>
</feature>
<keyword evidence="10" id="KW-1185">Reference proteome</keyword>
<accession>A0ABT2RA04</accession>
<proteinExistence type="inferred from homology"/>
<dbReference type="Proteomes" id="UP001062027">
    <property type="component" value="Unassembled WGS sequence"/>
</dbReference>
<evidence type="ECO:0000259" key="8">
    <source>
        <dbReference type="SMART" id="SM00912"/>
    </source>
</evidence>
<feature type="domain" description="Filamentous haemagglutinin FhaB/tRNA nuclease CdiA-like TPS" evidence="8">
    <location>
        <begin position="46"/>
        <end position="168"/>
    </location>
</feature>
<comment type="similarity">
    <text evidence="5">In the N-terminal section; belongs to the CdiA toxin family.</text>
</comment>
<sequence length="3426" mass="348376">MKKEQVSLSRRVLSTLLSLLLATQPLLPAVAATLTPTGTTQLDKAANGVPVVNIAPPNAAGISHNKYQDYNVGKEGLILNNATGKVNQTQLGGLIQANPNLKAGQEAAGIINEVTGTNRSQLQGYTEVAGKAANVIVANPYGITCNGCGFINTPNATLTTGKPVLDASGRLQSLDVSKGSILIEGQGLDGSQSDAVSIIARATDVNAQLHAKSLTVVAGANRVAADGSISPIPGEGDAPKVAVDTGALGGMYANRIRLVSSEKGVGVNLGNLNARDGDISLDASGKLMLKNSLASGSTRISGTNVTLTGEHKAGESLSVAGRDALTLNDARIVADQHLELSSSGRLTQNGGELTTGGNISTHSNSLSQSGGLSAAGRIALSASEDATLQGRVVAGQSVTVTSGSLSNSGTVAAGTLAAVTTGTLNNSGNVQGNELALTATDLTSTGTLNGTTALGIHATKTTLAGNAVSEGDVSVVSETLATKASSLLQGHNLNVNVHQVQLAGTQTASGRMNLTARDSLTHEGKTSASSLTVSAPTLTNSGVLTSSDLGLKGAQISNSGLLQGTKTLSLVATLLDNRSGGMIYAPAALSLAAQDLKNAGVITSDAAISLSGTRLLNSGELSGSSLNLDYTTLDNTAGGLLLAKGENRVSAQTLTNAGSMAGDSLTLNADRIDSRGLLQGDTSLSLTTGMLNLLTGSRTLTGGDLQFSATTLASAGQLQGQNVRLTLGDWQHDGSLLATGTLAASVAGQLTSTGDILSQGDVTLNAARADNRGSLLAAADVRLTGNSLVNSGTVQGNGVMLHADSISNSGTLTGVAALTLASRLEMAAPQLALTNSDTGSLLTAGDLTVSAGSINSAGQWQGKRILIDAQTLTNDGAIQAADVLDAQIRDALISTSGSKITANGELALSALTLSNSGQWGADRLTLRSDSLSNSGDIIGMSRLDVALTQLLDNHAGGAILSQNGLEMSAATLVNAGTVQGGGETHLQARTRVQNDGKILSGGQLTLSTPALTNSANGLVQALTLIMDVMNGVNAGRVHATGDAALRGATLTNSGTLQGANLLVDYRTLTNSATVLGTTSLTLNSDTLTNTDAGRLFSAGDLLLTSQTFSGQGQVVALGDATLRLINALTLSGTLAAGNTLAVSSRGDITNNSVMQGNGIALRAEGAFVNNGQLTTGSGSSTFSAQSLLLNGSGTLSAGGDVEMTSRSNLTVNGFTGAAGSLTMNVAGSLLNTALIYAGNNLSLLADNIHNLRGDILAGNSLWMQKDAAGNANSEIINTSGTIETQSGDIFISTAHLLNQREGLRSSRSEYDVPTIPGAGKKEWEIRIQDLTDKEVGVRSKKSGGITVYYYAPPADMLDKKVAWHRVQTDVYSDGAAARLSSGRDLNIHAEQLDNMASTLLAGRNATLTGKTLNNLSLMNEITTDYYVYSYKFRENNVATDTIASMNDNLGKTGVLAPVKPILTYLLVGQSTETLPGESLFRAIIQAVGEVSANFTNDIGNTATIAHAEGSSPTLNAPVLNTLTPFSTGSGLAVESLEEGDTSGISDPAGLSSIIDGLKNIAGGASLSGLNGNDGDVSAWPLPSGNNGYFVPSSDPKSPYLITLNPKLDGLGQLDPQLYGDLYALLGMNPGQAPRETGSQYTDKNQFLGSAYFLDRLGLTPDRDYRFLGDAAFDTRYVSNTLINQIGSRYINGLGSDLEQMRYLIESAAAQQQSLGLAFGVALTAAQIAALDQSLLWWESATINGQTVMIPKLYLSPKDVTVHTGSVISGSNVQLAGGSVMNSGSTILAQNGLAIDSSNSINNFNSGLISAAGGLNLSALGDINNISSSISGKTVGLESVTGSINNLTRVQKWDMGTGKLQLAGTDIGQTASITATDALAMLAGQDINITGANVAAGESLGMAAGNDINITANEISQSQGRSGFGRATIHSSSVTQQRSTLSAGDDITLLAGNDLNARAAAIAAEGDVGIQAGRDVNLLAEATSESTSSKAKKKTAIDESVRQQGTEIASGGNAVIIAGRDMNAQAAEVTAQGDIGVAAGRDVNLTTATESDYRYREKTKTSSGFLSKKTTHTINEDSATREKGSLLSGDNVTVSAGNNLLVQGSSVVGEGDVRLQAGNDVTVEAATDTSSYYNMKKTKKSGVFSSSSGFGVTVGSQSSKTTRKGAETTQSDARSLVGTTGGNVIVSAGNDVTLSAADMVAGRAVGDVSRATGHIDITGDNIAVLPGRDTVTESFKQETKSSGLTVSVKAPFEDTVRNVRDILSGDQGSSTVDKVKSLSAEAGALGMDGAGSMLSVSAGRSKSSSESHYQGEFNSGSNLSAAGNIQMTATGRQGDGNILVAGSQLTAGEVVILDAKRDISIITSTDSEARSSKSSSSGWSVSPDVTAGSTVRATSGGGQRGSQVLPGGMNQSKESRDGQQTTENASVIQGADIYLNSQEGSVDIRGSQLASHDDLMIAALKGNVSVTAGEDTSHQSSRGSSKTIGTLGGDGYSGTAGYSRDSYSNRDDASLGNGKRSQLSSAEGNIIVQAGQDLSLAGTDVAAGKSVSLSGENVLLDVSRDSREGQAESSHSQYGVTASAGGWAVDAAKTAEGAARSAEDGEDPRLTAIRTGQSGVSAAQGALSDSSVVKGKVSLTAGSSSQDSTYSSTRTQGTTISAGDAVSITAKKDIAGQGVQISGRQVRLDAGQDILLSASEDSQSRTSHNRGNQFAVGAGVSFIGAQNGISVELGASQQKGNASGNAQHHSNSLIRADEQLTVNSGRDTTLTGAELAGNRVELSTGRDLTLSSVQDTASYDSRQRTSGASLSLCIPPLCYGASSGSVNASGENITHRGKSVGEQSGIRAGSGGFDISVGNHTQLDGAVIASTAAAEKNRLDTATLGWTDIRNGSRTEGDSYTVALSGSSGGSNRNLAPAIGTGQAERTESGTTRSAISDGTLVIRNPEQQKQDPAGLSRDTDNAHQGVDVNGDVQKVRDDLAVQGEGMALAISGLDAYGKYAQQEAEASNAALAARLAAEGKLDGLSAAEQAAYVRSQPEYSSTEYGPGSDFWTRGTAAAGLLAGALGGNLKAGAAAGAAPLLASLVKEVGKDDAARAALHGLVAAALTQLKGGSGSEGMAAGAAGAVTASLITDRLVSALYNKDISELTADEKRLVSSLVAVAGAGAGYAAGGEVSLAAVGAETARVEVENNSLAHVLAAAEKEKPGTIAKYQAAREALCKQDPEACRQAVNEAASLGLDFVPVVGDIKGFHEAETALDYLAAAVGLIPGAGDVAGKSIKAAEKALKKGDVAEASRLINQASSEISAFNVAAYPKLKDDLIKQNLNNIAKQDPRLAAAVKGDNGKLNYGVGSGSKAEADELGKIWVGDGARPTSDGTGLMSADGTRVYRYPSAKDNSSHATTGVQANFETFKIDPVTRDKVKIGNGHMDIQ</sequence>
<evidence type="ECO:0000256" key="3">
    <source>
        <dbReference type="ARBA" id="ARBA00022913"/>
    </source>
</evidence>
<evidence type="ECO:0000256" key="2">
    <source>
        <dbReference type="ARBA" id="ARBA00022656"/>
    </source>
</evidence>
<dbReference type="SMART" id="SM00912">
    <property type="entry name" value="Haemagg_act"/>
    <property type="match status" value="1"/>
</dbReference>
<dbReference type="Pfam" id="PF13332">
    <property type="entry name" value="Fil_haemagg_2"/>
    <property type="match status" value="7"/>
</dbReference>
<organism evidence="9 10">
    <name type="scientific">Leclercia tamurae</name>
    <dbReference type="NCBI Taxonomy" id="2926467"/>
    <lineage>
        <taxon>Bacteria</taxon>
        <taxon>Pseudomonadati</taxon>
        <taxon>Pseudomonadota</taxon>
        <taxon>Gammaproteobacteria</taxon>
        <taxon>Enterobacterales</taxon>
        <taxon>Enterobacteriaceae</taxon>
        <taxon>Leclercia</taxon>
    </lineage>
</organism>
<keyword evidence="3" id="KW-1266">Target cell cytoplasm</keyword>
<feature type="compositionally biased region" description="Low complexity" evidence="6">
    <location>
        <begin position="2371"/>
        <end position="2382"/>
    </location>
</feature>
<dbReference type="InterPro" id="IPR012334">
    <property type="entry name" value="Pectin_lyas_fold"/>
</dbReference>
<reference evidence="9" key="1">
    <citation type="submission" date="2022-05" db="EMBL/GenBank/DDBJ databases">
        <title>Description of a novel species of Leclercia; Leclercia tamurae and the Proposal for a Novel Genus Silvania gen. nov. Containing Two Novel Species Silvania hatchlandensis sp. nov. and Silvania confinis sp. nov. Isolated from the Rhizosphere of Oak.</title>
        <authorList>
            <person name="Maddock D.W."/>
            <person name="Brady C.L."/>
            <person name="Denman S."/>
            <person name="Arnold D."/>
        </authorList>
    </citation>
    <scope>NUCLEOTIDE SEQUENCE</scope>
    <source>
        <strain evidence="9">H6S3</strain>
    </source>
</reference>
<keyword evidence="7" id="KW-0732">Signal</keyword>
<comment type="caution">
    <text evidence="9">The sequence shown here is derived from an EMBL/GenBank/DDBJ whole genome shotgun (WGS) entry which is preliminary data.</text>
</comment>
<feature type="region of interest" description="Disordered" evidence="6">
    <location>
        <begin position="2364"/>
        <end position="2421"/>
    </location>
</feature>
<gene>
    <name evidence="9" type="ORF">M8318_08320</name>
</gene>
<dbReference type="InterPro" id="IPR025157">
    <property type="entry name" value="Hemagglutinin_rpt"/>
</dbReference>
<evidence type="ECO:0000256" key="1">
    <source>
        <dbReference type="ARBA" id="ARBA00004219"/>
    </source>
</evidence>
<evidence type="ECO:0000256" key="7">
    <source>
        <dbReference type="SAM" id="SignalP"/>
    </source>
</evidence>
<evidence type="ECO:0000256" key="5">
    <source>
        <dbReference type="ARBA" id="ARBA00024043"/>
    </source>
</evidence>
<dbReference type="InterPro" id="IPR010069">
    <property type="entry name" value="CdiA_FHA1_rpt"/>
</dbReference>